<evidence type="ECO:0000313" key="2">
    <source>
        <dbReference type="Proteomes" id="UP000233469"/>
    </source>
</evidence>
<dbReference type="EMBL" id="LLXL01002854">
    <property type="protein sequence ID" value="PKK59822.1"/>
    <property type="molecule type" value="Genomic_DNA"/>
</dbReference>
<dbReference type="Proteomes" id="UP000233469">
    <property type="component" value="Unassembled WGS sequence"/>
</dbReference>
<reference evidence="1 2" key="1">
    <citation type="submission" date="2016-04" db="EMBL/GenBank/DDBJ databases">
        <title>Genome analyses suggest a sexual origin of heterokaryosis in a supposedly ancient asexual fungus.</title>
        <authorList>
            <person name="Ropars J."/>
            <person name="Sedzielewska K."/>
            <person name="Noel J."/>
            <person name="Charron P."/>
            <person name="Farinelli L."/>
            <person name="Marton T."/>
            <person name="Kruger M."/>
            <person name="Pelin A."/>
            <person name="Brachmann A."/>
            <person name="Corradi N."/>
        </authorList>
    </citation>
    <scope>NUCLEOTIDE SEQUENCE [LARGE SCALE GENOMIC DNA]</scope>
    <source>
        <strain evidence="1 2">C2</strain>
    </source>
</reference>
<comment type="caution">
    <text evidence="1">The sequence shown here is derived from an EMBL/GenBank/DDBJ whole genome shotgun (WGS) entry which is preliminary data.</text>
</comment>
<proteinExistence type="predicted"/>
<dbReference type="AlphaFoldDB" id="A0A2N1MDV3"/>
<sequence>MHRRFDFCSRIIRILGISFDESTRDYLFVKQYADEVFFHISQTSCRNSSCGLLVPPKVVFAGFLGFSEQFLWTSWTTSWLSGEDFS</sequence>
<name>A0A2N1MDV3_9GLOM</name>
<evidence type="ECO:0000313" key="1">
    <source>
        <dbReference type="EMBL" id="PKK59822.1"/>
    </source>
</evidence>
<organism evidence="1 2">
    <name type="scientific">Rhizophagus irregularis</name>
    <dbReference type="NCBI Taxonomy" id="588596"/>
    <lineage>
        <taxon>Eukaryota</taxon>
        <taxon>Fungi</taxon>
        <taxon>Fungi incertae sedis</taxon>
        <taxon>Mucoromycota</taxon>
        <taxon>Glomeromycotina</taxon>
        <taxon>Glomeromycetes</taxon>
        <taxon>Glomerales</taxon>
        <taxon>Glomeraceae</taxon>
        <taxon>Rhizophagus</taxon>
    </lineage>
</organism>
<protein>
    <submittedName>
        <fullName evidence="1">Uncharacterized protein</fullName>
    </submittedName>
</protein>
<reference evidence="1 2" key="2">
    <citation type="submission" date="2017-10" db="EMBL/GenBank/DDBJ databases">
        <title>Extensive intraspecific genome diversity in a model arbuscular mycorrhizal fungus.</title>
        <authorList>
            <person name="Chen E.C.H."/>
            <person name="Morin E."/>
            <person name="Baudet D."/>
            <person name="Noel J."/>
            <person name="Ndikumana S."/>
            <person name="Charron P."/>
            <person name="St-Onge C."/>
            <person name="Giorgi J."/>
            <person name="Grigoriev I.V."/>
            <person name="Roux C."/>
            <person name="Martin F.M."/>
            <person name="Corradi N."/>
        </authorList>
    </citation>
    <scope>NUCLEOTIDE SEQUENCE [LARGE SCALE GENOMIC DNA]</scope>
    <source>
        <strain evidence="1 2">C2</strain>
    </source>
</reference>
<accession>A0A2N1MDV3</accession>
<gene>
    <name evidence="1" type="ORF">RhiirC2_857166</name>
</gene>